<feature type="non-terminal residue" evidence="2">
    <location>
        <position position="1"/>
    </location>
</feature>
<dbReference type="PANTHER" id="PTHR11412:SF166">
    <property type="entry name" value="NTR DOMAIN-CONTAINING PROTEIN"/>
    <property type="match status" value="1"/>
</dbReference>
<dbReference type="InterPro" id="IPR036595">
    <property type="entry name" value="A-macroglobulin_rcpt-bd_sf"/>
</dbReference>
<dbReference type="InterPro" id="IPR011626">
    <property type="entry name" value="Alpha-macroglobulin_TED"/>
</dbReference>
<feature type="domain" description="Alpha-macroglobulin-like TED" evidence="1">
    <location>
        <begin position="102"/>
        <end position="398"/>
    </location>
</feature>
<dbReference type="PANTHER" id="PTHR11412">
    <property type="entry name" value="MACROGLOBULIN / COMPLEMENT"/>
    <property type="match status" value="1"/>
</dbReference>
<evidence type="ECO:0000313" key="3">
    <source>
        <dbReference type="Proteomes" id="UP001164746"/>
    </source>
</evidence>
<dbReference type="Gene3D" id="2.60.120.1540">
    <property type="match status" value="1"/>
</dbReference>
<dbReference type="Pfam" id="PF07678">
    <property type="entry name" value="TED_complement"/>
    <property type="match status" value="1"/>
</dbReference>
<dbReference type="InterPro" id="IPR013783">
    <property type="entry name" value="Ig-like_fold"/>
</dbReference>
<accession>A0ABY7FT78</accession>
<dbReference type="InterPro" id="IPR050473">
    <property type="entry name" value="A2M/Complement_sys"/>
</dbReference>
<protein>
    <submittedName>
        <fullName evidence="2">CO3-like protein</fullName>
    </submittedName>
</protein>
<dbReference type="EMBL" id="CP111024">
    <property type="protein sequence ID" value="WAR23931.1"/>
    <property type="molecule type" value="Genomic_DNA"/>
</dbReference>
<reference evidence="2" key="1">
    <citation type="submission" date="2022-11" db="EMBL/GenBank/DDBJ databases">
        <title>Centuries of genome instability and evolution in soft-shell clam transmissible cancer (bioRxiv).</title>
        <authorList>
            <person name="Hart S.F.M."/>
            <person name="Yonemitsu M.A."/>
            <person name="Giersch R.M."/>
            <person name="Beal B.F."/>
            <person name="Arriagada G."/>
            <person name="Davis B.W."/>
            <person name="Ostrander E.A."/>
            <person name="Goff S.P."/>
            <person name="Metzger M.J."/>
        </authorList>
    </citation>
    <scope>NUCLEOTIDE SEQUENCE</scope>
    <source>
        <strain evidence="2">MELC-2E11</strain>
        <tissue evidence="2">Siphon/mantle</tissue>
    </source>
</reference>
<evidence type="ECO:0000313" key="2">
    <source>
        <dbReference type="EMBL" id="WAR23931.1"/>
    </source>
</evidence>
<dbReference type="Gene3D" id="1.50.10.20">
    <property type="match status" value="1"/>
</dbReference>
<gene>
    <name evidence="2" type="ORF">MAR_037600</name>
</gene>
<organism evidence="2 3">
    <name type="scientific">Mya arenaria</name>
    <name type="common">Soft-shell clam</name>
    <dbReference type="NCBI Taxonomy" id="6604"/>
    <lineage>
        <taxon>Eukaryota</taxon>
        <taxon>Metazoa</taxon>
        <taxon>Spiralia</taxon>
        <taxon>Lophotrochozoa</taxon>
        <taxon>Mollusca</taxon>
        <taxon>Bivalvia</taxon>
        <taxon>Autobranchia</taxon>
        <taxon>Heteroconchia</taxon>
        <taxon>Euheterodonta</taxon>
        <taxon>Imparidentia</taxon>
        <taxon>Neoheterodontei</taxon>
        <taxon>Myida</taxon>
        <taxon>Myoidea</taxon>
        <taxon>Myidae</taxon>
        <taxon>Mya</taxon>
    </lineage>
</organism>
<dbReference type="SUPFAM" id="SSF48239">
    <property type="entry name" value="Terpenoid cyclases/Protein prenyltransferases"/>
    <property type="match status" value="1"/>
</dbReference>
<sequence>VFLKGVDGLCYGTSPGQNLPRTLVELEPNNAKTVSFSAIPLVAGDIPITVSSFVDSNAPGKADIVSKKLHVELHGDRAVRTYELDLTLPATALPGTGSASAYIETDIMGASVAPLLDGVDNMFTEPTGDGEVTMMQTAPIVYGMRYLRTTGLETTANVEQGTNWIKQGVLREVSKYQKADKSYAAWKSRPTSLLTAFVSKVFCQAEKVLDGIVEKESLQMTLKYIANKQKQTGKMVDENPVIHTAMQGVLGRGDSKEDPSLTSFVLIALQECRESTEVVEDAVSKAIGYLEGLPERNLQNKYLLAITAYALSLSNSEHKWKLKNLLLKSATETDDMMYWSDHNRNEATAADVETTAYALLAFLKFSDIRTSEKIVTWLTGQRKIIGDTVVAMQALAEYSARTFNRKVNLDIEIRIGQSLQKVSVTSDNALIQKVIPELLVKGENNRILVLVSGSGTAKMNIELRWNRRALLNETCYFDVSPIEITEVNREFSESSRGTFRVTDEPCDVCGRCPGDDVEYEYGIDFNDIGKREADNNTPQKCVAFDVKTFDGDKARLSVVHVNLETGVKAIEEDFKEMVTNGVIDRYEMPEDGKS</sequence>
<dbReference type="Proteomes" id="UP001164746">
    <property type="component" value="Chromosome 13"/>
</dbReference>
<evidence type="ECO:0000259" key="1">
    <source>
        <dbReference type="Pfam" id="PF07678"/>
    </source>
</evidence>
<dbReference type="InterPro" id="IPR008930">
    <property type="entry name" value="Terpenoid_cyclase/PrenylTrfase"/>
</dbReference>
<proteinExistence type="predicted"/>
<dbReference type="InterPro" id="IPR047565">
    <property type="entry name" value="Alpha-macroglob_thiol-ester_cl"/>
</dbReference>
<keyword evidence="3" id="KW-1185">Reference proteome</keyword>
<dbReference type="Gene3D" id="2.60.40.690">
    <property type="entry name" value="Alpha-macroglobulin, receptor-binding domain"/>
    <property type="match status" value="1"/>
</dbReference>
<dbReference type="Gene3D" id="2.60.40.10">
    <property type="entry name" value="Immunoglobulins"/>
    <property type="match status" value="1"/>
</dbReference>
<name>A0ABY7FT78_MYAAR</name>
<dbReference type="SMART" id="SM01419">
    <property type="entry name" value="Thiol-ester_cl"/>
    <property type="match status" value="1"/>
</dbReference>
<feature type="non-terminal residue" evidence="2">
    <location>
        <position position="594"/>
    </location>
</feature>